<feature type="domain" description="Response regulatory" evidence="2">
    <location>
        <begin position="5"/>
        <end position="118"/>
    </location>
</feature>
<dbReference type="InterPro" id="IPR046947">
    <property type="entry name" value="LytR-like"/>
</dbReference>
<proteinExistence type="predicted"/>
<dbReference type="SMART" id="SM00448">
    <property type="entry name" value="REC"/>
    <property type="match status" value="1"/>
</dbReference>
<dbReference type="SMART" id="SM00850">
    <property type="entry name" value="LytTR"/>
    <property type="match status" value="1"/>
</dbReference>
<evidence type="ECO:0000256" key="1">
    <source>
        <dbReference type="PROSITE-ProRule" id="PRU00169"/>
    </source>
</evidence>
<dbReference type="PANTHER" id="PTHR37299:SF1">
    <property type="entry name" value="STAGE 0 SPORULATION PROTEIN A HOMOLOG"/>
    <property type="match status" value="1"/>
</dbReference>
<dbReference type="FunFam" id="3.40.50.2300:FF:000361">
    <property type="entry name" value="Two-component system response regulator"/>
    <property type="match status" value="1"/>
</dbReference>
<reference evidence="4 5" key="1">
    <citation type="journal article" date="2015" name="Science">
        <title>Genetic determinants of in vivo fitness and diet responsiveness in multiple human gut Bacteroides.</title>
        <authorList>
            <person name="Wu M."/>
            <person name="McNulty N.P."/>
            <person name="Rodionov D.A."/>
            <person name="Khoroshkin M.S."/>
            <person name="Griffin N.W."/>
            <person name="Cheng J."/>
            <person name="Latreille P."/>
            <person name="Kerstetter R.A."/>
            <person name="Terrapon N."/>
            <person name="Henrissat B."/>
            <person name="Osterman A.L."/>
            <person name="Gordon J.I."/>
        </authorList>
    </citation>
    <scope>NUCLEOTIDE SEQUENCE [LARGE SCALE GENOMIC DNA]</scope>
    <source>
        <strain evidence="4 5">WH2</strain>
    </source>
</reference>
<dbReference type="AlphaFoldDB" id="A0A0P0FTE2"/>
<dbReference type="SUPFAM" id="SSF52172">
    <property type="entry name" value="CheY-like"/>
    <property type="match status" value="1"/>
</dbReference>
<name>A0A0P0FTE2_9BACE</name>
<dbReference type="Gene3D" id="2.40.50.1020">
    <property type="entry name" value="LytTr DNA-binding domain"/>
    <property type="match status" value="1"/>
</dbReference>
<sequence>MSKLTAAIIEDEVPAARLLSSIITRLRPDWEVTVLPGSVEEAIVWFRTHSHPDILFLDIQLSDGNSFDFLSAAQPSSLIIFTTAYDQYAIRAFTVNSIDYILKPVDEKRLLDAIVKYETLKGKYYKQENYIGDLIQSLQKQEKSYRTRFLIAGVDKFWALQVSDIAYFYSENKITFAVTKSGQEHIIDLSLTRLEEQLDPRRFFRANRQVIVCIDAIVHAAPYFNGRIILHVKPIHKDKITVSEEKVSSFKMWLNF</sequence>
<dbReference type="InterPro" id="IPR001789">
    <property type="entry name" value="Sig_transdc_resp-reg_receiver"/>
</dbReference>
<dbReference type="Pfam" id="PF04397">
    <property type="entry name" value="LytTR"/>
    <property type="match status" value="1"/>
</dbReference>
<dbReference type="GO" id="GO:0000156">
    <property type="term" value="F:phosphorelay response regulator activity"/>
    <property type="evidence" value="ECO:0007669"/>
    <property type="project" value="InterPro"/>
</dbReference>
<dbReference type="GO" id="GO:0003677">
    <property type="term" value="F:DNA binding"/>
    <property type="evidence" value="ECO:0007669"/>
    <property type="project" value="InterPro"/>
</dbReference>
<feature type="domain" description="HTH LytTR-type" evidence="3">
    <location>
        <begin position="160"/>
        <end position="256"/>
    </location>
</feature>
<dbReference type="InterPro" id="IPR011006">
    <property type="entry name" value="CheY-like_superfamily"/>
</dbReference>
<organism evidence="4 5">
    <name type="scientific">Bacteroides cellulosilyticus</name>
    <dbReference type="NCBI Taxonomy" id="246787"/>
    <lineage>
        <taxon>Bacteria</taxon>
        <taxon>Pseudomonadati</taxon>
        <taxon>Bacteroidota</taxon>
        <taxon>Bacteroidia</taxon>
        <taxon>Bacteroidales</taxon>
        <taxon>Bacteroidaceae</taxon>
        <taxon>Bacteroides</taxon>
    </lineage>
</organism>
<protein>
    <submittedName>
        <fullName evidence="4">Transcriptional regulatory protein YpdB</fullName>
    </submittedName>
</protein>
<dbReference type="EMBL" id="CP012801">
    <property type="protein sequence ID" value="ALJ58487.1"/>
    <property type="molecule type" value="Genomic_DNA"/>
</dbReference>
<dbReference type="KEGG" id="bcel:BcellWH2_01225"/>
<dbReference type="PANTHER" id="PTHR37299">
    <property type="entry name" value="TRANSCRIPTIONAL REGULATOR-RELATED"/>
    <property type="match status" value="1"/>
</dbReference>
<keyword evidence="1" id="KW-0597">Phosphoprotein</keyword>
<dbReference type="PROSITE" id="PS50930">
    <property type="entry name" value="HTH_LYTTR"/>
    <property type="match status" value="1"/>
</dbReference>
<evidence type="ECO:0000259" key="3">
    <source>
        <dbReference type="PROSITE" id="PS50930"/>
    </source>
</evidence>
<evidence type="ECO:0000259" key="2">
    <source>
        <dbReference type="PROSITE" id="PS50110"/>
    </source>
</evidence>
<dbReference type="Pfam" id="PF00072">
    <property type="entry name" value="Response_reg"/>
    <property type="match status" value="1"/>
</dbReference>
<dbReference type="InterPro" id="IPR007492">
    <property type="entry name" value="LytTR_DNA-bd_dom"/>
</dbReference>
<dbReference type="RefSeq" id="WP_029428351.1">
    <property type="nucleotide sequence ID" value="NZ_CP012801.1"/>
</dbReference>
<dbReference type="PATRIC" id="fig|246787.4.peg.1263"/>
<evidence type="ECO:0000313" key="5">
    <source>
        <dbReference type="Proteomes" id="UP000061809"/>
    </source>
</evidence>
<accession>A0A0P0FTE2</accession>
<dbReference type="PROSITE" id="PS50110">
    <property type="entry name" value="RESPONSE_REGULATORY"/>
    <property type="match status" value="1"/>
</dbReference>
<dbReference type="Proteomes" id="UP000061809">
    <property type="component" value="Chromosome"/>
</dbReference>
<gene>
    <name evidence="4" type="primary">ypdB_1</name>
    <name evidence="4" type="ORF">BcellWH2_01225</name>
</gene>
<feature type="modified residue" description="4-aspartylphosphate" evidence="1">
    <location>
        <position position="58"/>
    </location>
</feature>
<dbReference type="Gene3D" id="3.40.50.2300">
    <property type="match status" value="1"/>
</dbReference>
<evidence type="ECO:0000313" key="4">
    <source>
        <dbReference type="EMBL" id="ALJ58487.1"/>
    </source>
</evidence>